<comment type="subcellular location">
    <subcellularLocation>
        <location evidence="1">Cell membrane</location>
        <topology evidence="1">Multi-pass membrane protein</topology>
    </subcellularLocation>
</comment>
<evidence type="ECO:0000256" key="6">
    <source>
        <dbReference type="SAM" id="Phobius"/>
    </source>
</evidence>
<evidence type="ECO:0000256" key="4">
    <source>
        <dbReference type="ARBA" id="ARBA00022989"/>
    </source>
</evidence>
<organism evidence="8 9">
    <name type="scientific">Anaerostipes hadrus</name>
    <dbReference type="NCBI Taxonomy" id="649756"/>
    <lineage>
        <taxon>Bacteria</taxon>
        <taxon>Bacillati</taxon>
        <taxon>Bacillota</taxon>
        <taxon>Clostridia</taxon>
        <taxon>Lachnospirales</taxon>
        <taxon>Lachnospiraceae</taxon>
        <taxon>Anaerostipes</taxon>
    </lineage>
</organism>
<dbReference type="InterPro" id="IPR026022">
    <property type="entry name" value="PhoU_dom"/>
</dbReference>
<keyword evidence="2" id="KW-1003">Cell membrane</keyword>
<reference evidence="8 9" key="1">
    <citation type="submission" date="2015-09" db="EMBL/GenBank/DDBJ databases">
        <authorList>
            <consortium name="Pathogen Informatics"/>
        </authorList>
    </citation>
    <scope>NUCLEOTIDE SEQUENCE [LARGE SCALE GENOMIC DNA]</scope>
    <source>
        <strain evidence="8 9">2789STDY5834959</strain>
    </source>
</reference>
<dbReference type="EMBL" id="CYXY01000007">
    <property type="protein sequence ID" value="CUM93190.1"/>
    <property type="molecule type" value="Genomic_DNA"/>
</dbReference>
<dbReference type="NCBIfam" id="NF037997">
    <property type="entry name" value="Na_Pi_symport"/>
    <property type="match status" value="1"/>
</dbReference>
<evidence type="ECO:0000256" key="2">
    <source>
        <dbReference type="ARBA" id="ARBA00022475"/>
    </source>
</evidence>
<dbReference type="InterPro" id="IPR003841">
    <property type="entry name" value="Na/Pi_transpt"/>
</dbReference>
<evidence type="ECO:0000259" key="7">
    <source>
        <dbReference type="Pfam" id="PF01895"/>
    </source>
</evidence>
<feature type="transmembrane region" description="Helical" evidence="6">
    <location>
        <begin position="135"/>
        <end position="156"/>
    </location>
</feature>
<dbReference type="AlphaFoldDB" id="A0A173SSL5"/>
<dbReference type="NCBIfam" id="TIGR00704">
    <property type="entry name" value="NaPi_cotrn_rel"/>
    <property type="match status" value="1"/>
</dbReference>
<evidence type="ECO:0000256" key="5">
    <source>
        <dbReference type="ARBA" id="ARBA00023136"/>
    </source>
</evidence>
<keyword evidence="4 6" id="KW-1133">Transmembrane helix</keyword>
<dbReference type="InterPro" id="IPR004633">
    <property type="entry name" value="NaPi_cotrn-rel/YqeW-like"/>
</dbReference>
<dbReference type="PANTHER" id="PTHR10010">
    <property type="entry name" value="SOLUTE CARRIER FAMILY 34 SODIUM PHOSPHATE , MEMBER 2-RELATED"/>
    <property type="match status" value="1"/>
</dbReference>
<sequence>MNYTIILALMGGLGLFLYGMKLMSDGLEKAAGAKLRRILEIFTTNRLTGMLVGIFFTAVIQSSSAATVMVVSFVNAGLMNLSQAAGVILGANIGTTVTSQLVSFNLSEIAPVFLMAGVIMVLFMNNPTVQKVGEVILGFGVLFMGLTSMSSAMSVLRDSPLITSYLQTLDNHFLGVLFGFIMTAILQSSSVTVSIVLLMASQGLLHLPICFFIILGCNMGSCVSALLASLSGNKGAKRAAMIHFLFNVFGSIIIFTGLSFALTPITNFFLSISGGNLGRSVANAHTTFKIIEVLFMFPCTPLVVALTEKIIRGKDEKVHHNELQYITEISLKSPATMIPQAKNELRRMANMAQENLDHAIHGFLNQSNEFVDKVYHREEDINNVSHAITDYLVKSNQLSLPLADQKILGSMFYVVNDIERIGDHAENFADYTKTEIKHNTGLTGDAKEEIKKMYTAVSKLLKLSLECFMEQDGVNKPEDKLAEIAILEASIDKMERRYQKHHIKRLAKGECEPRAGLLFSDMLSELERIADHSVNIAYSMSDEDEDEMLAAENEALATKN</sequence>
<dbReference type="GO" id="GO:0044341">
    <property type="term" value="P:sodium-dependent phosphate transport"/>
    <property type="evidence" value="ECO:0007669"/>
    <property type="project" value="InterPro"/>
</dbReference>
<dbReference type="SUPFAM" id="SSF109755">
    <property type="entry name" value="PhoU-like"/>
    <property type="match status" value="1"/>
</dbReference>
<keyword evidence="5 6" id="KW-0472">Membrane</keyword>
<evidence type="ECO:0000256" key="3">
    <source>
        <dbReference type="ARBA" id="ARBA00022692"/>
    </source>
</evidence>
<accession>A0A173SSL5</accession>
<dbReference type="GO" id="GO:0005436">
    <property type="term" value="F:sodium:phosphate symporter activity"/>
    <property type="evidence" value="ECO:0007669"/>
    <property type="project" value="InterPro"/>
</dbReference>
<evidence type="ECO:0000313" key="8">
    <source>
        <dbReference type="EMBL" id="CUM93190.1"/>
    </source>
</evidence>
<feature type="domain" description="PhoU" evidence="7">
    <location>
        <begin position="450"/>
        <end position="538"/>
    </location>
</feature>
<feature type="transmembrane region" description="Helical" evidence="6">
    <location>
        <begin position="6"/>
        <end position="23"/>
    </location>
</feature>
<dbReference type="Pfam" id="PF02690">
    <property type="entry name" value="Na_Pi_cotrans"/>
    <property type="match status" value="2"/>
</dbReference>
<feature type="transmembrane region" description="Helical" evidence="6">
    <location>
        <begin position="242"/>
        <end position="270"/>
    </location>
</feature>
<evidence type="ECO:0000313" key="9">
    <source>
        <dbReference type="Proteomes" id="UP000095553"/>
    </source>
</evidence>
<protein>
    <submittedName>
        <fullName evidence="8">Transcriptional regulator PhoU</fullName>
    </submittedName>
</protein>
<gene>
    <name evidence="8" type="ORF">ERS852571_01465</name>
</gene>
<proteinExistence type="predicted"/>
<feature type="transmembrane region" description="Helical" evidence="6">
    <location>
        <begin position="176"/>
        <end position="199"/>
    </location>
</feature>
<dbReference type="GO" id="GO:0005886">
    <property type="term" value="C:plasma membrane"/>
    <property type="evidence" value="ECO:0007669"/>
    <property type="project" value="UniProtKB-SubCell"/>
</dbReference>
<dbReference type="Gene3D" id="1.20.58.220">
    <property type="entry name" value="Phosphate transport system protein phou homolog 2, domain 2"/>
    <property type="match status" value="1"/>
</dbReference>
<keyword evidence="3 6" id="KW-0812">Transmembrane</keyword>
<dbReference type="RefSeq" id="WP_055072795.1">
    <property type="nucleotide sequence ID" value="NZ_CYXY01000007.1"/>
</dbReference>
<dbReference type="InterPro" id="IPR038078">
    <property type="entry name" value="PhoU-like_sf"/>
</dbReference>
<dbReference type="Proteomes" id="UP000095553">
    <property type="component" value="Unassembled WGS sequence"/>
</dbReference>
<feature type="transmembrane region" description="Helical" evidence="6">
    <location>
        <begin position="101"/>
        <end position="123"/>
    </location>
</feature>
<feature type="transmembrane region" description="Helical" evidence="6">
    <location>
        <begin position="68"/>
        <end position="89"/>
    </location>
</feature>
<feature type="transmembrane region" description="Helical" evidence="6">
    <location>
        <begin position="44"/>
        <end position="62"/>
    </location>
</feature>
<feature type="domain" description="PhoU" evidence="7">
    <location>
        <begin position="345"/>
        <end position="431"/>
    </location>
</feature>
<dbReference type="Pfam" id="PF01895">
    <property type="entry name" value="PhoU"/>
    <property type="match status" value="2"/>
</dbReference>
<feature type="transmembrane region" description="Helical" evidence="6">
    <location>
        <begin position="205"/>
        <end position="230"/>
    </location>
</feature>
<name>A0A173SSL5_ANAHA</name>
<dbReference type="PANTHER" id="PTHR10010:SF46">
    <property type="entry name" value="SODIUM-DEPENDENT PHOSPHATE TRANSPORT PROTEIN 2B"/>
    <property type="match status" value="1"/>
</dbReference>
<evidence type="ECO:0000256" key="1">
    <source>
        <dbReference type="ARBA" id="ARBA00004651"/>
    </source>
</evidence>